<dbReference type="PANTHER" id="PTHR37817:SF1">
    <property type="entry name" value="N-ACETYLTRANSFERASE EIS"/>
    <property type="match status" value="1"/>
</dbReference>
<organism evidence="2 3">
    <name type="scientific">Metasolibacillus meyeri</name>
    <dbReference type="NCBI Taxonomy" id="1071052"/>
    <lineage>
        <taxon>Bacteria</taxon>
        <taxon>Bacillati</taxon>
        <taxon>Bacillota</taxon>
        <taxon>Bacilli</taxon>
        <taxon>Bacillales</taxon>
        <taxon>Caryophanaceae</taxon>
        <taxon>Metasolibacillus</taxon>
    </lineage>
</organism>
<accession>A0AAW9NVG1</accession>
<dbReference type="Pfam" id="PF13530">
    <property type="entry name" value="SCP2_2"/>
    <property type="match status" value="1"/>
</dbReference>
<dbReference type="InterPro" id="IPR036527">
    <property type="entry name" value="SCP2_sterol-bd_dom_sf"/>
</dbReference>
<comment type="caution">
    <text evidence="2">The sequence shown here is derived from an EMBL/GenBank/DDBJ whole genome shotgun (WGS) entry which is preliminary data.</text>
</comment>
<dbReference type="SUPFAM" id="SSF55718">
    <property type="entry name" value="SCP-like"/>
    <property type="match status" value="1"/>
</dbReference>
<reference evidence="2 3" key="1">
    <citation type="submission" date="2023-03" db="EMBL/GenBank/DDBJ databases">
        <title>Bacillus Genome Sequencing.</title>
        <authorList>
            <person name="Dunlap C."/>
        </authorList>
    </citation>
    <scope>NUCLEOTIDE SEQUENCE [LARGE SCALE GENOMIC DNA]</scope>
    <source>
        <strain evidence="2 3">B-59205</strain>
    </source>
</reference>
<evidence type="ECO:0000259" key="1">
    <source>
        <dbReference type="PROSITE" id="PS51186"/>
    </source>
</evidence>
<dbReference type="GO" id="GO:0030649">
    <property type="term" value="P:aminoglycoside antibiotic catabolic process"/>
    <property type="evidence" value="ECO:0007669"/>
    <property type="project" value="TreeGrafter"/>
</dbReference>
<dbReference type="EMBL" id="JARSFG010000010">
    <property type="protein sequence ID" value="MEC1178283.1"/>
    <property type="molecule type" value="Genomic_DNA"/>
</dbReference>
<dbReference type="Gene3D" id="3.30.1050.10">
    <property type="entry name" value="SCP2 sterol-binding domain"/>
    <property type="match status" value="1"/>
</dbReference>
<evidence type="ECO:0000313" key="2">
    <source>
        <dbReference type="EMBL" id="MEC1178283.1"/>
    </source>
</evidence>
<dbReference type="SUPFAM" id="SSF55729">
    <property type="entry name" value="Acyl-CoA N-acyltransferases (Nat)"/>
    <property type="match status" value="1"/>
</dbReference>
<dbReference type="GO" id="GO:0034069">
    <property type="term" value="F:aminoglycoside N-acetyltransferase activity"/>
    <property type="evidence" value="ECO:0007669"/>
    <property type="project" value="TreeGrafter"/>
</dbReference>
<keyword evidence="3" id="KW-1185">Reference proteome</keyword>
<feature type="domain" description="N-acetyltransferase" evidence="1">
    <location>
        <begin position="2"/>
        <end position="143"/>
    </location>
</feature>
<dbReference type="Pfam" id="PF13527">
    <property type="entry name" value="Acetyltransf_9"/>
    <property type="match status" value="1"/>
</dbReference>
<proteinExistence type="predicted"/>
<dbReference type="InterPro" id="IPR051554">
    <property type="entry name" value="Acetyltransferase_Eis"/>
</dbReference>
<dbReference type="InterPro" id="IPR016181">
    <property type="entry name" value="Acyl_CoA_acyltransferase"/>
</dbReference>
<sequence length="392" mass="45910">MIHIQHVEEKDYWQIHRLRDYCFPNKYNEARRKDFHHWVQHSTTLGAYDGNKVVGQVLVLPLNMTIHRQNYKMGGIAFVASYPEYRQQGIAKKLMIESLKQMRANGQTVSVLAPFSVSFYRYFGWELFFEKLNYTIPLEKFPALGKKVDTVKRTSFEWLDEELFQQVKDFHNASALVTSGSMVRDDAWWNRLASRQPNSHFALYYDEGEVAAYLRYEIAGTTFLIHDFVTKDLSAEQAMWRYVTAHAASITEIKGVTANDSRFGYYFAEPQFTREVVQDMMVRIVDAQAFMQQYEWNKIKKPLYVRLEDQFCAWNEQLFEINCDGEVAIVETGAIDDSSVLTLPINLFSAMMVGYLSVQDAVMYAQQFLKQEVIENWQQALQMGKSEFYEYF</sequence>
<protein>
    <submittedName>
        <fullName evidence="2">GNAT family N-acetyltransferase</fullName>
        <ecNumber evidence="2">2.3.1.-</ecNumber>
    </submittedName>
</protein>
<dbReference type="AlphaFoldDB" id="A0AAW9NVG1"/>
<dbReference type="Pfam" id="PF17668">
    <property type="entry name" value="Acetyltransf_17"/>
    <property type="match status" value="1"/>
</dbReference>
<dbReference type="Gene3D" id="3.40.630.30">
    <property type="match status" value="2"/>
</dbReference>
<dbReference type="PROSITE" id="PS51186">
    <property type="entry name" value="GNAT"/>
    <property type="match status" value="1"/>
</dbReference>
<gene>
    <name evidence="2" type="ORF">P9B03_07300</name>
</gene>
<dbReference type="PANTHER" id="PTHR37817">
    <property type="entry name" value="N-ACETYLTRANSFERASE EIS"/>
    <property type="match status" value="1"/>
</dbReference>
<keyword evidence="2" id="KW-0808">Transferase</keyword>
<dbReference type="CDD" id="cd04301">
    <property type="entry name" value="NAT_SF"/>
    <property type="match status" value="1"/>
</dbReference>
<keyword evidence="2" id="KW-0012">Acyltransferase</keyword>
<dbReference type="RefSeq" id="WP_326122823.1">
    <property type="nucleotide sequence ID" value="NZ_JARSFG010000010.1"/>
</dbReference>
<name>A0AAW9NVG1_9BACL</name>
<dbReference type="InterPro" id="IPR025559">
    <property type="entry name" value="Eis_dom"/>
</dbReference>
<dbReference type="EC" id="2.3.1.-" evidence="2"/>
<dbReference type="Proteomes" id="UP001344888">
    <property type="component" value="Unassembled WGS sequence"/>
</dbReference>
<dbReference type="InterPro" id="IPR041380">
    <property type="entry name" value="Acetyltransf_17"/>
</dbReference>
<dbReference type="InterPro" id="IPR000182">
    <property type="entry name" value="GNAT_dom"/>
</dbReference>
<evidence type="ECO:0000313" key="3">
    <source>
        <dbReference type="Proteomes" id="UP001344888"/>
    </source>
</evidence>